<dbReference type="Proteomes" id="UP000431533">
    <property type="component" value="Unassembled WGS sequence"/>
</dbReference>
<feature type="compositionally biased region" description="Polar residues" evidence="1">
    <location>
        <begin position="14"/>
        <end position="25"/>
    </location>
</feature>
<gene>
    <name evidence="2" type="ORF">LHYA1_G003587</name>
</gene>
<feature type="compositionally biased region" description="Acidic residues" evidence="1">
    <location>
        <begin position="1"/>
        <end position="10"/>
    </location>
</feature>
<evidence type="ECO:0000313" key="3">
    <source>
        <dbReference type="Proteomes" id="UP000431533"/>
    </source>
</evidence>
<feature type="region of interest" description="Disordered" evidence="1">
    <location>
        <begin position="56"/>
        <end position="81"/>
    </location>
</feature>
<dbReference type="EMBL" id="QGMH01000069">
    <property type="protein sequence ID" value="TVY26420.1"/>
    <property type="molecule type" value="Genomic_DNA"/>
</dbReference>
<keyword evidence="3" id="KW-1185">Reference proteome</keyword>
<organism evidence="2 3">
    <name type="scientific">Lachnellula hyalina</name>
    <dbReference type="NCBI Taxonomy" id="1316788"/>
    <lineage>
        <taxon>Eukaryota</taxon>
        <taxon>Fungi</taxon>
        <taxon>Dikarya</taxon>
        <taxon>Ascomycota</taxon>
        <taxon>Pezizomycotina</taxon>
        <taxon>Leotiomycetes</taxon>
        <taxon>Helotiales</taxon>
        <taxon>Lachnaceae</taxon>
        <taxon>Lachnellula</taxon>
    </lineage>
</organism>
<dbReference type="AlphaFoldDB" id="A0A8H8R282"/>
<accession>A0A8H8R282</accession>
<feature type="region of interest" description="Disordered" evidence="1">
    <location>
        <begin position="1"/>
        <end position="25"/>
    </location>
</feature>
<feature type="non-terminal residue" evidence="2">
    <location>
        <position position="1"/>
    </location>
</feature>
<feature type="compositionally biased region" description="Basic residues" evidence="1">
    <location>
        <begin position="56"/>
        <end position="67"/>
    </location>
</feature>
<dbReference type="GeneID" id="41983785"/>
<reference evidence="2 3" key="1">
    <citation type="submission" date="2018-05" db="EMBL/GenBank/DDBJ databases">
        <title>Genome sequencing and assembly of the regulated plant pathogen Lachnellula willkommii and related sister species for the development of diagnostic species identification markers.</title>
        <authorList>
            <person name="Giroux E."/>
            <person name="Bilodeau G."/>
        </authorList>
    </citation>
    <scope>NUCLEOTIDE SEQUENCE [LARGE SCALE GENOMIC DNA]</scope>
    <source>
        <strain evidence="2 3">CBS 185.66</strain>
    </source>
</reference>
<evidence type="ECO:0000256" key="1">
    <source>
        <dbReference type="SAM" id="MobiDB-lite"/>
    </source>
</evidence>
<protein>
    <submittedName>
        <fullName evidence="2">Uncharacterized protein</fullName>
    </submittedName>
</protein>
<name>A0A8H8R282_9HELO</name>
<comment type="caution">
    <text evidence="2">The sequence shown here is derived from an EMBL/GenBank/DDBJ whole genome shotgun (WGS) entry which is preliminary data.</text>
</comment>
<sequence>PRVDGSEEGDSAIVRQSNGTKDQDVYQASSLIPLSTLFEARPRLVRPPIFVERTSSLHKKPLRRKQEHSRPETAEGKSMASGAPNYFHDLILQYRLSSKRRSFCWRSGSTRIHTMRPQHLEDLNSSVIYHHQIWTLLHTSRCRTIGRDKVWFELSGFCT</sequence>
<dbReference type="RefSeq" id="XP_031005208.1">
    <property type="nucleotide sequence ID" value="XM_031148556.1"/>
</dbReference>
<proteinExistence type="predicted"/>
<evidence type="ECO:0000313" key="2">
    <source>
        <dbReference type="EMBL" id="TVY26420.1"/>
    </source>
</evidence>